<feature type="domain" description="Ig-like" evidence="9">
    <location>
        <begin position="365"/>
        <end position="453"/>
    </location>
</feature>
<reference evidence="11" key="1">
    <citation type="submission" date="2011-08" db="EMBL/GenBank/DDBJ databases">
        <authorList>
            <person name="Rombauts S."/>
        </authorList>
    </citation>
    <scope>NUCLEOTIDE SEQUENCE</scope>
    <source>
        <strain evidence="11">London</strain>
    </source>
</reference>
<dbReference type="HOGENOM" id="CLU_3144589_0_0_1"/>
<evidence type="ECO:0000256" key="2">
    <source>
        <dbReference type="ARBA" id="ARBA00022475"/>
    </source>
</evidence>
<evidence type="ECO:0000256" key="1">
    <source>
        <dbReference type="ARBA" id="ARBA00004236"/>
    </source>
</evidence>
<feature type="domain" description="Ig-like" evidence="9">
    <location>
        <begin position="190"/>
        <end position="357"/>
    </location>
</feature>
<dbReference type="GO" id="GO:0043005">
    <property type="term" value="C:neuron projection"/>
    <property type="evidence" value="ECO:0007669"/>
    <property type="project" value="TreeGrafter"/>
</dbReference>
<evidence type="ECO:0000256" key="6">
    <source>
        <dbReference type="ARBA" id="ARBA00023157"/>
    </source>
</evidence>
<dbReference type="Gene3D" id="2.60.40.10">
    <property type="entry name" value="Immunoglobulins"/>
    <property type="match status" value="2"/>
</dbReference>
<sequence length="521" mass="59442">MPILRDITSVKAIPNTSVTPVNTPSLLKKFKSIEKGRGIYSDAVYFNAVFTLLCKFFVDDETVIKSNSKFPILKKYCSCTNLKMWCWDWGPSSVHKLYTLNCGARSPQMYEDWREAIAHSRLVILHRDTSYCMTLYDPLVPLEVSPGSIEKIIAKKLNIRYADIACGTQGLGERIRLITNLAAISDDGEPRFLAPIPNLTVAVGRDAQLTCLVSSLGPYKVSCHFDEMSYYNLRNCEGCIIRFFEILVTCLARLVILYRHRNGQNSGVAYLLNLRFIQYSWMEQRHLLFFFKKAAWLRVEDKGILTIHQHVISRNYRLSLITHENRSFVLVIKNVQESDRGGYMCQINTVPMKSQVGFLDVLVPPRFEPSNQSWDQMVTEGYNVTLTCYTQGNPSPSVKWRREDNSEIIFQDHNKKYSVRSIAGDSLTILRVTRIHMGVYLCIASNGVPPAISRRIQLHVNFAPTIWIGNRIVKGSVGSSIILNCHIEAFPITEKYWTKGVDNIRLPESSSKYLIKSIDKL</sequence>
<dbReference type="InterPro" id="IPR013783">
    <property type="entry name" value="Ig-like_fold"/>
</dbReference>
<evidence type="ECO:0000256" key="3">
    <source>
        <dbReference type="ARBA" id="ARBA00022729"/>
    </source>
</evidence>
<dbReference type="EnsemblMetazoa" id="tetur02g01410.1">
    <property type="protein sequence ID" value="tetur02g01410.1"/>
    <property type="gene ID" value="tetur02g01410"/>
</dbReference>
<dbReference type="EMBL" id="CAEY01000779">
    <property type="status" value="NOT_ANNOTATED_CDS"/>
    <property type="molecule type" value="Genomic_DNA"/>
</dbReference>
<dbReference type="SMART" id="SM00408">
    <property type="entry name" value="IGc2"/>
    <property type="match status" value="1"/>
</dbReference>
<name>T1JUL8_TETUR</name>
<dbReference type="SUPFAM" id="SSF48726">
    <property type="entry name" value="Immunoglobulin"/>
    <property type="match status" value="3"/>
</dbReference>
<organism evidence="10 11">
    <name type="scientific">Tetranychus urticae</name>
    <name type="common">Two-spotted spider mite</name>
    <dbReference type="NCBI Taxonomy" id="32264"/>
    <lineage>
        <taxon>Eukaryota</taxon>
        <taxon>Metazoa</taxon>
        <taxon>Ecdysozoa</taxon>
        <taxon>Arthropoda</taxon>
        <taxon>Chelicerata</taxon>
        <taxon>Arachnida</taxon>
        <taxon>Acari</taxon>
        <taxon>Acariformes</taxon>
        <taxon>Trombidiformes</taxon>
        <taxon>Prostigmata</taxon>
        <taxon>Eleutherengona</taxon>
        <taxon>Raphignathae</taxon>
        <taxon>Tetranychoidea</taxon>
        <taxon>Tetranychidae</taxon>
        <taxon>Tetranychus</taxon>
    </lineage>
</organism>
<dbReference type="Proteomes" id="UP000015104">
    <property type="component" value="Unassembled WGS sequence"/>
</dbReference>
<proteinExistence type="predicted"/>
<comment type="subcellular location">
    <subcellularLocation>
        <location evidence="1">Cell membrane</location>
    </subcellularLocation>
</comment>
<evidence type="ECO:0000256" key="5">
    <source>
        <dbReference type="ARBA" id="ARBA00023136"/>
    </source>
</evidence>
<dbReference type="Pfam" id="PF13927">
    <property type="entry name" value="Ig_3"/>
    <property type="match status" value="1"/>
</dbReference>
<dbReference type="FunFam" id="2.60.40.10:FF:000328">
    <property type="entry name" value="CLUMA_CG000981, isoform A"/>
    <property type="match status" value="1"/>
</dbReference>
<keyword evidence="2" id="KW-1003">Cell membrane</keyword>
<keyword evidence="4" id="KW-0677">Repeat</keyword>
<accession>T1JUL8</accession>
<dbReference type="InterPro" id="IPR051170">
    <property type="entry name" value="Neural/epithelial_adhesion"/>
</dbReference>
<dbReference type="InterPro" id="IPR003599">
    <property type="entry name" value="Ig_sub"/>
</dbReference>
<keyword evidence="6" id="KW-1015">Disulfide bond</keyword>
<evidence type="ECO:0000313" key="11">
    <source>
        <dbReference type="Proteomes" id="UP000015104"/>
    </source>
</evidence>
<dbReference type="InterPro" id="IPR036179">
    <property type="entry name" value="Ig-like_dom_sf"/>
</dbReference>
<dbReference type="InterPro" id="IPR007110">
    <property type="entry name" value="Ig-like_dom"/>
</dbReference>
<protein>
    <recommendedName>
        <fullName evidence="9">Ig-like domain-containing protein</fullName>
    </recommendedName>
</protein>
<keyword evidence="8" id="KW-0393">Immunoglobulin domain</keyword>
<dbReference type="GO" id="GO:0005886">
    <property type="term" value="C:plasma membrane"/>
    <property type="evidence" value="ECO:0007669"/>
    <property type="project" value="UniProtKB-SubCell"/>
</dbReference>
<evidence type="ECO:0000259" key="9">
    <source>
        <dbReference type="PROSITE" id="PS50835"/>
    </source>
</evidence>
<reference evidence="10" key="2">
    <citation type="submission" date="2015-06" db="UniProtKB">
        <authorList>
            <consortium name="EnsemblMetazoa"/>
        </authorList>
    </citation>
    <scope>IDENTIFICATION</scope>
</reference>
<keyword evidence="5" id="KW-0472">Membrane</keyword>
<dbReference type="InterPro" id="IPR003598">
    <property type="entry name" value="Ig_sub2"/>
</dbReference>
<dbReference type="STRING" id="32264.T1JUL8"/>
<dbReference type="PROSITE" id="PS50835">
    <property type="entry name" value="IG_LIKE"/>
    <property type="match status" value="2"/>
</dbReference>
<dbReference type="PANTHER" id="PTHR12231">
    <property type="entry name" value="CTX-RELATED TYPE I TRANSMEMBRANE PROTEIN"/>
    <property type="match status" value="1"/>
</dbReference>
<evidence type="ECO:0000256" key="8">
    <source>
        <dbReference type="ARBA" id="ARBA00023319"/>
    </source>
</evidence>
<evidence type="ECO:0000256" key="7">
    <source>
        <dbReference type="ARBA" id="ARBA00023180"/>
    </source>
</evidence>
<keyword evidence="11" id="KW-1185">Reference proteome</keyword>
<dbReference type="PANTHER" id="PTHR12231:SF253">
    <property type="entry name" value="DPR-INTERACTING PROTEIN ETA, ISOFORM B-RELATED"/>
    <property type="match status" value="1"/>
</dbReference>
<evidence type="ECO:0000313" key="10">
    <source>
        <dbReference type="EnsemblMetazoa" id="tetur02g01410.1"/>
    </source>
</evidence>
<dbReference type="eggNOG" id="KOG3510">
    <property type="taxonomic scope" value="Eukaryota"/>
</dbReference>
<evidence type="ECO:0000256" key="4">
    <source>
        <dbReference type="ARBA" id="ARBA00022737"/>
    </source>
</evidence>
<dbReference type="SMART" id="SM00409">
    <property type="entry name" value="IG"/>
    <property type="match status" value="2"/>
</dbReference>
<dbReference type="AlphaFoldDB" id="T1JUL8"/>
<keyword evidence="3" id="KW-0732">Signal</keyword>
<keyword evidence="7" id="KW-0325">Glycoprotein</keyword>